<gene>
    <name evidence="4" type="ORF">KL86DPRO_30105</name>
</gene>
<evidence type="ECO:0000313" key="4">
    <source>
        <dbReference type="EMBL" id="SBW07716.1"/>
    </source>
</evidence>
<dbReference type="Gene3D" id="2.60.40.790">
    <property type="match status" value="1"/>
</dbReference>
<evidence type="ECO:0000256" key="2">
    <source>
        <dbReference type="RuleBase" id="RU003616"/>
    </source>
</evidence>
<dbReference type="Pfam" id="PF00011">
    <property type="entry name" value="HSP20"/>
    <property type="match status" value="1"/>
</dbReference>
<sequence length="176" mass="19939">MNITKYYPSRWFSHEDDDRAPAVRRRGENPRDAFHSEVDRMFDDFFTGFGFSPMPSLLGRHGGGEALLKPSLDLAASDKEYTVAVELPGVDEKDIAVEVKRDTLTIRGEKKREFEDKDEKGVYRMERSYGSFYRTLALPGDADIDGIKAAFDKGVLRLIIPRTETEDTKKIAITNG</sequence>
<dbReference type="PROSITE" id="PS01031">
    <property type="entry name" value="SHSP"/>
    <property type="match status" value="1"/>
</dbReference>
<proteinExistence type="inferred from homology"/>
<evidence type="ECO:0000256" key="1">
    <source>
        <dbReference type="PROSITE-ProRule" id="PRU00285"/>
    </source>
</evidence>
<reference evidence="4" key="1">
    <citation type="submission" date="2016-04" db="EMBL/GenBank/DDBJ databases">
        <authorList>
            <person name="Evans L.H."/>
            <person name="Alamgir A."/>
            <person name="Owens N."/>
            <person name="Weber N.D."/>
            <person name="Virtaneva K."/>
            <person name="Barbian K."/>
            <person name="Babar A."/>
            <person name="Rosenke K."/>
        </authorList>
    </citation>
    <scope>NUCLEOTIDE SEQUENCE</scope>
    <source>
        <strain evidence="4">86</strain>
    </source>
</reference>
<comment type="similarity">
    <text evidence="1 2">Belongs to the small heat shock protein (HSP20) family.</text>
</comment>
<dbReference type="CDD" id="cd06464">
    <property type="entry name" value="ACD_sHsps-like"/>
    <property type="match status" value="1"/>
</dbReference>
<keyword evidence="4" id="KW-0346">Stress response</keyword>
<dbReference type="AlphaFoldDB" id="A0A212K7S8"/>
<name>A0A212K7S8_9DELT</name>
<organism evidence="4">
    <name type="scientific">uncultured delta proteobacterium</name>
    <dbReference type="NCBI Taxonomy" id="34034"/>
    <lineage>
        <taxon>Bacteria</taxon>
        <taxon>Deltaproteobacteria</taxon>
        <taxon>environmental samples</taxon>
    </lineage>
</organism>
<protein>
    <submittedName>
        <fullName evidence="4">Molecular chaperone (Small heat shock protein)</fullName>
    </submittedName>
</protein>
<dbReference type="SUPFAM" id="SSF49764">
    <property type="entry name" value="HSP20-like chaperones"/>
    <property type="match status" value="1"/>
</dbReference>
<feature type="domain" description="SHSP" evidence="3">
    <location>
        <begin position="63"/>
        <end position="176"/>
    </location>
</feature>
<evidence type="ECO:0000259" key="3">
    <source>
        <dbReference type="PROSITE" id="PS01031"/>
    </source>
</evidence>
<dbReference type="EMBL" id="FLUQ01000003">
    <property type="protein sequence ID" value="SBW07716.1"/>
    <property type="molecule type" value="Genomic_DNA"/>
</dbReference>
<dbReference type="InterPro" id="IPR002068">
    <property type="entry name" value="A-crystallin/Hsp20_dom"/>
</dbReference>
<dbReference type="PANTHER" id="PTHR11527">
    <property type="entry name" value="HEAT-SHOCK PROTEIN 20 FAMILY MEMBER"/>
    <property type="match status" value="1"/>
</dbReference>
<dbReference type="InterPro" id="IPR008978">
    <property type="entry name" value="HSP20-like_chaperone"/>
</dbReference>
<accession>A0A212K7S8</accession>
<dbReference type="InterPro" id="IPR031107">
    <property type="entry name" value="Small_HSP"/>
</dbReference>